<keyword evidence="4" id="KW-0732">Signal</keyword>
<evidence type="ECO:0000313" key="10">
    <source>
        <dbReference type="Proteomes" id="UP000254098"/>
    </source>
</evidence>
<dbReference type="Pfam" id="PF05738">
    <property type="entry name" value="Cna_B"/>
    <property type="match status" value="7"/>
</dbReference>
<evidence type="ECO:0000256" key="5">
    <source>
        <dbReference type="ARBA" id="ARBA00023088"/>
    </source>
</evidence>
<accession>A0ABD7NG96</accession>
<dbReference type="Gene3D" id="2.60.40.1140">
    <property type="entry name" value="Collagen-binding surface protein Cna, B-type domain"/>
    <property type="match status" value="7"/>
</dbReference>
<feature type="region of interest" description="Disordered" evidence="6">
    <location>
        <begin position="2015"/>
        <end position="2036"/>
    </location>
</feature>
<dbReference type="InterPro" id="IPR041171">
    <property type="entry name" value="SDR_Ig"/>
</dbReference>
<dbReference type="Gene3D" id="2.60.40.1380">
    <property type="entry name" value="E set domains, domain 4"/>
    <property type="match status" value="1"/>
</dbReference>
<feature type="domain" description="Gram-positive cocci surface proteins LPxTG" evidence="8">
    <location>
        <begin position="2130"/>
        <end position="2160"/>
    </location>
</feature>
<sequence>MKAKRWIGFFLSLLTIFTVLGFWNVQRVSAADVTNKAHFENLKVTVAETGSDSHIIIGPSTKTVELKYSGDFSFPNVEVNDIKPGDYFIVKAPDNLDLQDQTLDLIDKNSNTKMGTVQVDSKKHQLLFTFNDKVKDKQNIRGSFVATAQQTVEGVTKKVTYTLPGGVTQEIEFEVKKHPVLPHTGELIHKQPQNDPKSPKIIWSVRINRSKTDMGNHTIKITDNIGLGAFASYIEKSFELSEVVYETTDTNYAGIKSRIKEYKITMDPEEYKKDSDNTALLTFVNGKRGFELLMPTNMGTKSFYLRYLTTSPADESEVKNSIQYLRDNEPQLIWKQREDSINTKTSHDITIKTVKSVGANVTADIAGKIKITKFDEADADVKLAGVVFEIREKTTNNLVDTVTTNADGIALSKALSDGKYIVKEKTPKSGYQVNSQEFEVEMKDGKGVPLNISNKRVTVDFEATKTWKNGKATDYKEVKLGLYVHKEGQTVADAKPVSGNYTPEVTESNGVYTYKWKNQLPERDVDGSKLVYSVRELEDQTGLPLKEGEKVKAGENNYLVSYNADKTQVTNTYEVPKINVTAKKVWVGGQERVRPTTYFKLYRTLEGGTEEAAPNAELKKVPTTDGTVKWTGLPATDQNAKKYTYSVKEVDDKGELITKVDGYTPSQIDPLTIKNTYSASPAEAVIEAKKKLEGRPTELQDEEFEFILKDNDGKEVQRIKNKGTNADGTGCVVFNPIKFTKEGHYQYTIVEAKAGETENGITYDNRTVPVIVHVYDNGRGQLVAWVEKFEISQVALPAADFSTSAPGSNLVPPISGAINTITDAGIQTFTNTYKATKVKVPVAATKSFINKNTDKPIQLQGGEFEFALFEKNGTDPIQTTTNDATGNIKFEDLEFNKADTYHYTIVEKNAGTTDKGITYSNKTIEVTIKVVDNGKGALEATVTYDNNDSTFENTYKAENAKAVLEVDKKLSNRNLEANMFEFTLTDQVGNVEKAKNGADGKVKFSELTFDEAGTYTYTIKEVNAGTTENGITYDAKTVTAKVTVTDDGQGKLHAAVEYSSDGTANSTTFTNVYTPAGDTSVTLGAKKVLEGKTLEAGKYSFVLKKADGTVVETVTNAADGTVTFSPISYNESQVGTHKYTISEVAGSETGITYDKTVQEVEVTVEKVSATELKATASKEAKDLVFTNKYTPAGDTSITLGAKKVLEGKTLEAGKYSFVLKKADGTVVETVTNATDGTVTFSPISYNESQVGTHKYTISEVAGSEAGITYDKTVREVEVKVEKISATELKATVSKEAKDLVFTNKYTPAPATKVKIAGKKVLEGKTLEAGKYNFALKKTDGSVVQTVTNDVDGNFAFDELTYDENQVGTHKYTISEVEGTETGVTYDKTVREVEVKVEKISATELKATVSKEAKDLVFTNKYTPAPATKVKIAGKKVLEGKTLEAGKYNFALKKTDGSVVQTVTNDVDGNFAFDELTYDENQVGTHKYTISEVEGTETGVTYDKTVREVEVKVEKISATELKATVSKEAKDLVFTNKYTPAKMQIPVKKIWDDADNQDGKRPTKITVKLLADGQDTDKTLELSEANGWAGNFTDLDADKGGAPIDYKVVEVSSVAGYTSEISGDAKTGFTITNKYTPETIDIKATKNWDDANNQDGKRPKYITVNLLADGEKVASKEVKAAADGTWSTVFTKLPKFKAGKVIKYSLTEEVVSEYTSEINDFNITNKYTPKMIDYQVTKTWNDNNNQDGKRPDHITVHLMKTIGGVTTEVEKYDIKVAEADPANGNVWKHTFTNLPKYEAGQEIVYSVKEDAVAGYETSIKGQEITNTHEPETIVISGKKVWEDANNQDGKRTKTVKVQILKGGTIVDEIETSEEKGWAFESKPLPKYENGKEIKYDVKEVAVESYEKPIVEKSQDGKYTITNKRTPEKVNLTGQKTWNDANNQDNIRPTEIKVRLLADGKDTGKMATASAATGWKYSFEGLDRYKDGKEIVYSVEEVDVPKGYQSKVNGMNLVNSHTPEVTSVSGQKTWDDDNDKDGLRPKEIQVRLLANGKDTGKVVTAGEATGWKYSFEKLAKYEAGKEITYTVEEVSVPEGYTPKVDGMNITNRHTPEKPQIPQTPPSTPEKSKKKILPSTGSQNSFFALLAGLFTLSGVAYLLKKKA</sequence>
<organism evidence="9 10">
    <name type="scientific">Streptococcus viridans</name>
    <dbReference type="NCBI Taxonomy" id="78535"/>
    <lineage>
        <taxon>Bacteria</taxon>
        <taxon>Bacillati</taxon>
        <taxon>Bacillota</taxon>
        <taxon>Bacilli</taxon>
        <taxon>Lactobacillales</taxon>
        <taxon>Streptococcaceae</taxon>
        <taxon>Streptococcus</taxon>
    </lineage>
</organism>
<dbReference type="InterPro" id="IPR023295">
    <property type="entry name" value="Hyaluronate_lyase_beta_dom_sf"/>
</dbReference>
<dbReference type="Pfam" id="PF00746">
    <property type="entry name" value="Gram_pos_anchor"/>
    <property type="match status" value="1"/>
</dbReference>
<evidence type="ECO:0000256" key="2">
    <source>
        <dbReference type="ARBA" id="ARBA00022512"/>
    </source>
</evidence>
<comment type="caution">
    <text evidence="9">The sequence shown here is derived from an EMBL/GenBank/DDBJ whole genome shotgun (WGS) entry which is preliminary data.</text>
</comment>
<dbReference type="InterPro" id="IPR038174">
    <property type="entry name" value="Strep_pil_link_sf"/>
</dbReference>
<keyword evidence="7" id="KW-0812">Transmembrane</keyword>
<evidence type="ECO:0000259" key="8">
    <source>
        <dbReference type="PROSITE" id="PS50847"/>
    </source>
</evidence>
<dbReference type="Gene3D" id="2.60.40.10">
    <property type="entry name" value="Immunoglobulins"/>
    <property type="match status" value="1"/>
</dbReference>
<dbReference type="CDD" id="cd00222">
    <property type="entry name" value="CollagenBindB"/>
    <property type="match status" value="6"/>
</dbReference>
<dbReference type="Proteomes" id="UP000254098">
    <property type="component" value="Unassembled WGS sequence"/>
</dbReference>
<evidence type="ECO:0000256" key="4">
    <source>
        <dbReference type="ARBA" id="ARBA00022729"/>
    </source>
</evidence>
<dbReference type="Gene3D" id="2.60.40.3050">
    <property type="match status" value="6"/>
</dbReference>
<dbReference type="InterPro" id="IPR008966">
    <property type="entry name" value="Adhesion_dom_sf"/>
</dbReference>
<keyword evidence="2" id="KW-0134">Cell wall</keyword>
<evidence type="ECO:0000256" key="3">
    <source>
        <dbReference type="ARBA" id="ARBA00022525"/>
    </source>
</evidence>
<proteinExistence type="predicted"/>
<dbReference type="InterPro" id="IPR011252">
    <property type="entry name" value="Fibrogen-bd_dom1"/>
</dbReference>
<dbReference type="RefSeq" id="WP_041331457.1">
    <property type="nucleotide sequence ID" value="NZ_UHHS01000001.1"/>
</dbReference>
<name>A0ABD7NG96_9STRE</name>
<dbReference type="InterPro" id="IPR041033">
    <property type="entry name" value="SpaA_PFL_dom_1"/>
</dbReference>
<dbReference type="InterPro" id="IPR022464">
    <property type="entry name" value="Strep_pil_isopept_link"/>
</dbReference>
<feature type="region of interest" description="Disordered" evidence="6">
    <location>
        <begin position="2095"/>
        <end position="2130"/>
    </location>
</feature>
<dbReference type="Gene3D" id="2.60.40.1280">
    <property type="match status" value="1"/>
</dbReference>
<keyword evidence="7" id="KW-0472">Membrane</keyword>
<keyword evidence="5" id="KW-0572">Peptidoglycan-anchor</keyword>
<evidence type="ECO:0000256" key="6">
    <source>
        <dbReference type="SAM" id="MobiDB-lite"/>
    </source>
</evidence>
<dbReference type="Pfam" id="PF17802">
    <property type="entry name" value="SpaA"/>
    <property type="match status" value="1"/>
</dbReference>
<evidence type="ECO:0000256" key="1">
    <source>
        <dbReference type="ARBA" id="ARBA00004168"/>
    </source>
</evidence>
<dbReference type="SUPFAM" id="SSF49478">
    <property type="entry name" value="Cna protein B-type domain"/>
    <property type="match status" value="9"/>
</dbReference>
<dbReference type="NCBIfam" id="TIGR03786">
    <property type="entry name" value="strep_pil_rpt"/>
    <property type="match status" value="7"/>
</dbReference>
<protein>
    <submittedName>
        <fullName evidence="9">Collagen adhesin</fullName>
    </submittedName>
</protein>
<dbReference type="Pfam" id="PF12892">
    <property type="entry name" value="FctA"/>
    <property type="match status" value="7"/>
</dbReference>
<keyword evidence="10" id="KW-1185">Reference proteome</keyword>
<dbReference type="Pfam" id="PF17961">
    <property type="entry name" value="Big_8"/>
    <property type="match status" value="1"/>
</dbReference>
<keyword evidence="7" id="KW-1133">Transmembrane helix</keyword>
<dbReference type="InterPro" id="IPR008454">
    <property type="entry name" value="Collagen-bd_Cna-like_B-typ_dom"/>
</dbReference>
<dbReference type="InterPro" id="IPR013783">
    <property type="entry name" value="Ig-like_fold"/>
</dbReference>
<evidence type="ECO:0000256" key="7">
    <source>
        <dbReference type="SAM" id="Phobius"/>
    </source>
</evidence>
<dbReference type="NCBIfam" id="TIGR01167">
    <property type="entry name" value="LPXTG_anchor"/>
    <property type="match status" value="1"/>
</dbReference>
<reference evidence="9 10" key="1">
    <citation type="submission" date="2018-06" db="EMBL/GenBank/DDBJ databases">
        <authorList>
            <consortium name="Pathogen Informatics"/>
            <person name="Doyle S."/>
        </authorList>
    </citation>
    <scope>NUCLEOTIDE SEQUENCE [LARGE SCALE GENOMIC DNA]</scope>
    <source>
        <strain evidence="9 10">NCTC1080</strain>
    </source>
</reference>
<keyword evidence="3" id="KW-0964">Secreted</keyword>
<keyword evidence="9" id="KW-0176">Collagen</keyword>
<evidence type="ECO:0000313" key="9">
    <source>
        <dbReference type="EMBL" id="SUO78861.1"/>
    </source>
</evidence>
<feature type="compositionally biased region" description="Polar residues" evidence="6">
    <location>
        <begin position="2015"/>
        <end position="2026"/>
    </location>
</feature>
<dbReference type="EMBL" id="UHHS01000001">
    <property type="protein sequence ID" value="SUO78861.1"/>
    <property type="molecule type" value="Genomic_DNA"/>
</dbReference>
<dbReference type="SUPFAM" id="SSF49401">
    <property type="entry name" value="Bacterial adhesins"/>
    <property type="match status" value="1"/>
</dbReference>
<dbReference type="InterPro" id="IPR019931">
    <property type="entry name" value="LPXTG_anchor"/>
</dbReference>
<comment type="subcellular location">
    <subcellularLocation>
        <location evidence="1">Secreted</location>
        <location evidence="1">Cell wall</location>
        <topology evidence="1">Peptidoglycan-anchor</topology>
    </subcellularLocation>
</comment>
<gene>
    <name evidence="9" type="primary">cna_2</name>
    <name evidence="9" type="ORF">NCTC1080_01801</name>
</gene>
<feature type="transmembrane region" description="Helical" evidence="7">
    <location>
        <begin position="2138"/>
        <end position="2156"/>
    </location>
</feature>
<dbReference type="PROSITE" id="PS50847">
    <property type="entry name" value="GRAM_POS_ANCHORING"/>
    <property type="match status" value="1"/>
</dbReference>